<protein>
    <submittedName>
        <fullName evidence="1">Large Terminase</fullName>
    </submittedName>
</protein>
<proteinExistence type="predicted"/>
<dbReference type="EMBL" id="BK032641">
    <property type="protein sequence ID" value="DAF52670.1"/>
    <property type="molecule type" value="Genomic_DNA"/>
</dbReference>
<organism evidence="1">
    <name type="scientific">Myoviridae sp. ct7Mg7</name>
    <dbReference type="NCBI Taxonomy" id="2827661"/>
    <lineage>
        <taxon>Viruses</taxon>
        <taxon>Duplodnaviria</taxon>
        <taxon>Heunggongvirae</taxon>
        <taxon>Uroviricota</taxon>
        <taxon>Caudoviricetes</taxon>
    </lineage>
</organism>
<dbReference type="NCBIfam" id="TIGR01630">
    <property type="entry name" value="psiM2_ORF9"/>
    <property type="match status" value="1"/>
</dbReference>
<reference evidence="1" key="1">
    <citation type="journal article" date="2021" name="Proc. Natl. Acad. Sci. U.S.A.">
        <title>A Catalog of Tens of Thousands of Viruses from Human Metagenomes Reveals Hidden Associations with Chronic Diseases.</title>
        <authorList>
            <person name="Tisza M.J."/>
            <person name="Buck C.B."/>
        </authorList>
    </citation>
    <scope>NUCLEOTIDE SEQUENCE</scope>
    <source>
        <strain evidence="1">Ct7Mg7</strain>
    </source>
</reference>
<accession>A0A8S5SNY3</accession>
<name>A0A8S5SNY3_9CAUD</name>
<evidence type="ECO:0000313" key="1">
    <source>
        <dbReference type="EMBL" id="DAF52670.1"/>
    </source>
</evidence>
<sequence length="473" mass="53566">MATSYDELELTRNWVSASMLNFTRYFFHRQNGGKRYIVGEHHRAICERLDAVMRGECRKLIINIAPRYGKTLLAVHSFIAMGLALNPQSRFIHLSYSSALAQENSISIKDVVNSDAFKALFAARVRFGSDTKSRWDLEQGGGVYATSTLGQITGFGAGAVAEAGERYQFSGAIVIDDPIKPEDALSDNIREQVNRRFETTIRNRVNDRNTPIIIIMQRLHEHDLCGYLQCIESDGWEVLSLPCLHADGTPLWEFKHTAEELREIEKANSFVFETQYMQNPKPLQGLMYGSGFREYEALPTGKVLRKNYTDTADTGADYLCSVCYVECEDGMYVTDVLYTNKPMEYTEGETAKMLLRNDTELANIESNNGGRGFARAVEKIVRSQGDMWTRIQWFTQTKNKQVRIFSTSAKVQNMVYMPKGWQTMFPAFAKAVLSYRKEGGNAHDDAPDVLAGMVEKFRNNANKIDLKRISAMV</sequence>
<dbReference type="InterPro" id="IPR006517">
    <property type="entry name" value="Phage_terminase_lsu-like_C"/>
</dbReference>